<evidence type="ECO:0000256" key="2">
    <source>
        <dbReference type="ARBA" id="ARBA00008834"/>
    </source>
</evidence>
<dbReference type="InterPro" id="IPR000743">
    <property type="entry name" value="Glyco_hydro_28"/>
</dbReference>
<protein>
    <recommendedName>
        <fullName evidence="11">Polygalacturonase</fullName>
        <ecNumber evidence="3">3.2.1.15</ecNumber>
    </recommendedName>
</protein>
<dbReference type="Proteomes" id="UP001054252">
    <property type="component" value="Unassembled WGS sequence"/>
</dbReference>
<keyword evidence="16" id="KW-1185">Reference proteome</keyword>
<evidence type="ECO:0000256" key="5">
    <source>
        <dbReference type="ARBA" id="ARBA00022525"/>
    </source>
</evidence>
<evidence type="ECO:0000256" key="14">
    <source>
        <dbReference type="SAM" id="SignalP"/>
    </source>
</evidence>
<comment type="catalytic activity">
    <reaction evidence="9">
        <text>(1,4-alpha-D-galacturonosyl)n+m + H2O = (1,4-alpha-D-galacturonosyl)n + (1,4-alpha-D-galacturonosyl)m.</text>
        <dbReference type="EC" id="3.2.1.15"/>
    </reaction>
</comment>
<evidence type="ECO:0000256" key="10">
    <source>
        <dbReference type="ARBA" id="ARBA00060133"/>
    </source>
</evidence>
<evidence type="ECO:0000256" key="3">
    <source>
        <dbReference type="ARBA" id="ARBA00012736"/>
    </source>
</evidence>
<keyword evidence="8" id="KW-0961">Cell wall biogenesis/degradation</keyword>
<evidence type="ECO:0000256" key="9">
    <source>
        <dbReference type="ARBA" id="ARBA00034074"/>
    </source>
</evidence>
<feature type="active site" evidence="12">
    <location>
        <position position="242"/>
    </location>
</feature>
<reference evidence="15 16" key="1">
    <citation type="journal article" date="2021" name="Commun. Biol.">
        <title>The genome of Shorea leprosula (Dipterocarpaceae) highlights the ecological relevance of drought in aseasonal tropical rainforests.</title>
        <authorList>
            <person name="Ng K.K.S."/>
            <person name="Kobayashi M.J."/>
            <person name="Fawcett J.A."/>
            <person name="Hatakeyama M."/>
            <person name="Paape T."/>
            <person name="Ng C.H."/>
            <person name="Ang C.C."/>
            <person name="Tnah L.H."/>
            <person name="Lee C.T."/>
            <person name="Nishiyama T."/>
            <person name="Sese J."/>
            <person name="O'Brien M.J."/>
            <person name="Copetti D."/>
            <person name="Mohd Noor M.I."/>
            <person name="Ong R.C."/>
            <person name="Putra M."/>
            <person name="Sireger I.Z."/>
            <person name="Indrioko S."/>
            <person name="Kosugi Y."/>
            <person name="Izuno A."/>
            <person name="Isagi Y."/>
            <person name="Lee S.L."/>
            <person name="Shimizu K.K."/>
        </authorList>
    </citation>
    <scope>NUCLEOTIDE SEQUENCE [LARGE SCALE GENOMIC DNA]</scope>
    <source>
        <strain evidence="15">214</strain>
    </source>
</reference>
<evidence type="ECO:0000256" key="11">
    <source>
        <dbReference type="ARBA" id="ARBA00070098"/>
    </source>
</evidence>
<dbReference type="Gene3D" id="2.160.20.10">
    <property type="entry name" value="Single-stranded right-handed beta-helix, Pectin lyase-like"/>
    <property type="match status" value="1"/>
</dbReference>
<organism evidence="15 16">
    <name type="scientific">Rubroshorea leprosula</name>
    <dbReference type="NCBI Taxonomy" id="152421"/>
    <lineage>
        <taxon>Eukaryota</taxon>
        <taxon>Viridiplantae</taxon>
        <taxon>Streptophyta</taxon>
        <taxon>Embryophyta</taxon>
        <taxon>Tracheophyta</taxon>
        <taxon>Spermatophyta</taxon>
        <taxon>Magnoliopsida</taxon>
        <taxon>eudicotyledons</taxon>
        <taxon>Gunneridae</taxon>
        <taxon>Pentapetalae</taxon>
        <taxon>rosids</taxon>
        <taxon>malvids</taxon>
        <taxon>Malvales</taxon>
        <taxon>Dipterocarpaceae</taxon>
        <taxon>Rubroshorea</taxon>
    </lineage>
</organism>
<dbReference type="Pfam" id="PF00295">
    <property type="entry name" value="Glyco_hydro_28"/>
    <property type="match status" value="1"/>
</dbReference>
<feature type="signal peptide" evidence="14">
    <location>
        <begin position="1"/>
        <end position="21"/>
    </location>
</feature>
<evidence type="ECO:0000256" key="6">
    <source>
        <dbReference type="ARBA" id="ARBA00022801"/>
    </source>
</evidence>
<name>A0AAV5L6E4_9ROSI</name>
<gene>
    <name evidence="15" type="ORF">SLEP1_g41371</name>
</gene>
<evidence type="ECO:0000256" key="13">
    <source>
        <dbReference type="RuleBase" id="RU361169"/>
    </source>
</evidence>
<dbReference type="PROSITE" id="PS00502">
    <property type="entry name" value="POLYGALACTURONASE"/>
    <property type="match status" value="1"/>
</dbReference>
<evidence type="ECO:0000313" key="16">
    <source>
        <dbReference type="Proteomes" id="UP001054252"/>
    </source>
</evidence>
<comment type="similarity">
    <text evidence="2 13">Belongs to the glycosyl hydrolase 28 family.</text>
</comment>
<dbReference type="EMBL" id="BPVZ01000097">
    <property type="protein sequence ID" value="GKV32794.1"/>
    <property type="molecule type" value="Genomic_DNA"/>
</dbReference>
<dbReference type="GO" id="GO:0071555">
    <property type="term" value="P:cell wall organization"/>
    <property type="evidence" value="ECO:0007669"/>
    <property type="project" value="UniProtKB-KW"/>
</dbReference>
<proteinExistence type="inferred from homology"/>
<comment type="function">
    <text evidence="10">May function in the depolymerization of the pectin in its walls during pollen tube elongation, or in that of the pistil during pollination.</text>
</comment>
<dbReference type="InterPro" id="IPR006626">
    <property type="entry name" value="PbH1"/>
</dbReference>
<dbReference type="GO" id="GO:0004650">
    <property type="term" value="F:polygalacturonase activity"/>
    <property type="evidence" value="ECO:0007669"/>
    <property type="project" value="UniProtKB-EC"/>
</dbReference>
<keyword evidence="4" id="KW-0134">Cell wall</keyword>
<dbReference type="SUPFAM" id="SSF51126">
    <property type="entry name" value="Pectin lyase-like"/>
    <property type="match status" value="1"/>
</dbReference>
<evidence type="ECO:0000256" key="1">
    <source>
        <dbReference type="ARBA" id="ARBA00004191"/>
    </source>
</evidence>
<accession>A0AAV5L6E4</accession>
<sequence length="394" mass="41509">MKFSILYILVLFVSLSNPSSASDTTFNVLSFGAIGNGVTNSTQAFLDAWSAACGSASSTLIYVPKGRYLLGSMILNGGCKSPGITIMIDGTLVAPVDYHALGSYWLSFLGVSGVSIIGGALDAKGSALWACKAPASMESHNPCPDGATSLSFTNSNNITIKGLMSLNSQLYHIVINSCQNVAVEGVTTIAAGDSPNTDGIHVQLSSYVQITNCIIKTGDDCISIGPGTENLWIEHVICGPGHGISIGSLGKDLKERGVKNVTAKQTIFVGSQNGLRIKSWARPSSGFVQGIRFLGAIMKDVQNPILIDQNYCPHNISCPEQASGVRISDVLYQGIRGTSATPVAIKFDCSVKNPCMGIRLQNVDLAYLQTEMTQSFCANAVGKVLGLIRPNSCL</sequence>
<dbReference type="PANTHER" id="PTHR31375">
    <property type="match status" value="1"/>
</dbReference>
<dbReference type="InterPro" id="IPR011050">
    <property type="entry name" value="Pectin_lyase_fold/virulence"/>
</dbReference>
<keyword evidence="5" id="KW-0964">Secreted</keyword>
<evidence type="ECO:0000256" key="12">
    <source>
        <dbReference type="PROSITE-ProRule" id="PRU10052"/>
    </source>
</evidence>
<dbReference type="InterPro" id="IPR012334">
    <property type="entry name" value="Pectin_lyas_fold"/>
</dbReference>
<evidence type="ECO:0000256" key="8">
    <source>
        <dbReference type="ARBA" id="ARBA00023316"/>
    </source>
</evidence>
<keyword evidence="6 13" id="KW-0378">Hydrolase</keyword>
<evidence type="ECO:0000313" key="15">
    <source>
        <dbReference type="EMBL" id="GKV32794.1"/>
    </source>
</evidence>
<dbReference type="GO" id="GO:0005975">
    <property type="term" value="P:carbohydrate metabolic process"/>
    <property type="evidence" value="ECO:0007669"/>
    <property type="project" value="InterPro"/>
</dbReference>
<evidence type="ECO:0000256" key="7">
    <source>
        <dbReference type="ARBA" id="ARBA00023295"/>
    </source>
</evidence>
<comment type="caution">
    <text evidence="15">The sequence shown here is derived from an EMBL/GenBank/DDBJ whole genome shotgun (WGS) entry which is preliminary data.</text>
</comment>
<keyword evidence="7 13" id="KW-0326">Glycosidase</keyword>
<dbReference type="AlphaFoldDB" id="A0AAV5L6E4"/>
<dbReference type="FunFam" id="2.160.20.10:FF:000004">
    <property type="entry name" value="Pectin lyase-like superfamily protein"/>
    <property type="match status" value="1"/>
</dbReference>
<feature type="chain" id="PRO_5043865183" description="Polygalacturonase" evidence="14">
    <location>
        <begin position="22"/>
        <end position="394"/>
    </location>
</feature>
<keyword evidence="14" id="KW-0732">Signal</keyword>
<comment type="subcellular location">
    <subcellularLocation>
        <location evidence="1">Secreted</location>
        <location evidence="1">Cell wall</location>
    </subcellularLocation>
</comment>
<evidence type="ECO:0000256" key="4">
    <source>
        <dbReference type="ARBA" id="ARBA00022512"/>
    </source>
</evidence>
<dbReference type="EC" id="3.2.1.15" evidence="3"/>
<dbReference type="SMART" id="SM00710">
    <property type="entry name" value="PbH1"/>
    <property type="match status" value="4"/>
</dbReference>